<name>A0A974SBS8_9BACL</name>
<protein>
    <submittedName>
        <fullName evidence="2">C39 family peptidase</fullName>
    </submittedName>
</protein>
<proteinExistence type="predicted"/>
<evidence type="ECO:0000313" key="3">
    <source>
        <dbReference type="Proteomes" id="UP000595841"/>
    </source>
</evidence>
<keyword evidence="3" id="KW-1185">Reference proteome</keyword>
<feature type="chain" id="PRO_5037547625" evidence="1">
    <location>
        <begin position="31"/>
        <end position="189"/>
    </location>
</feature>
<dbReference type="Pfam" id="PF12385">
    <property type="entry name" value="Peptidase_C70"/>
    <property type="match status" value="1"/>
</dbReference>
<organism evidence="2 3">
    <name type="scientific">Paenibacillus sonchi</name>
    <dbReference type="NCBI Taxonomy" id="373687"/>
    <lineage>
        <taxon>Bacteria</taxon>
        <taxon>Bacillati</taxon>
        <taxon>Bacillota</taxon>
        <taxon>Bacilli</taxon>
        <taxon>Bacillales</taxon>
        <taxon>Paenibacillaceae</taxon>
        <taxon>Paenibacillus</taxon>
        <taxon>Paenibacillus sonchi group</taxon>
    </lineage>
</organism>
<dbReference type="InterPro" id="IPR022118">
    <property type="entry name" value="Peptidase_C70_AvrRpt2"/>
</dbReference>
<dbReference type="Proteomes" id="UP000595841">
    <property type="component" value="Chromosome"/>
</dbReference>
<evidence type="ECO:0000256" key="1">
    <source>
        <dbReference type="SAM" id="SignalP"/>
    </source>
</evidence>
<sequence>MSIMRKIKKSSFTFILAITAALMVSSSVSAYVSYITLSVPVVKQEQTNWCWVASSVGVIDFLGTPPTQSDFVNYVKGGVVNQAGTVADVKQGLQHWNVSSTTGSSLSFQTVANQTSNNQPIISGIIWKSGGGHMYTIRGYYEDTNSSKQDLYYIDPWPGNSNYNIMSYSNFLNNSSFFWNESVYNIYVS</sequence>
<dbReference type="AlphaFoldDB" id="A0A974SBS8"/>
<dbReference type="Gene3D" id="3.90.70.10">
    <property type="entry name" value="Cysteine proteinases"/>
    <property type="match status" value="1"/>
</dbReference>
<evidence type="ECO:0000313" key="2">
    <source>
        <dbReference type="EMBL" id="QQZ59486.1"/>
    </source>
</evidence>
<feature type="signal peptide" evidence="1">
    <location>
        <begin position="1"/>
        <end position="30"/>
    </location>
</feature>
<gene>
    <name evidence="2" type="ORF">JI735_22955</name>
</gene>
<dbReference type="KEGG" id="pson:JI735_22955"/>
<keyword evidence="1" id="KW-0732">Signal</keyword>
<accession>A0A974SBS8</accession>
<reference evidence="2 3" key="1">
    <citation type="submission" date="2021-01" db="EMBL/GenBank/DDBJ databases">
        <title>Whole genome sequence of Paenibacillus sonchi LMG 24727 for comparative genomics.</title>
        <authorList>
            <person name="Lee G."/>
            <person name="Kim M.-J."/>
            <person name="Lim K."/>
            <person name="Shin J.-H."/>
        </authorList>
    </citation>
    <scope>NUCLEOTIDE SEQUENCE [LARGE SCALE GENOMIC DNA]</scope>
    <source>
        <strain evidence="2 3">LMG 24727</strain>
    </source>
</reference>
<dbReference type="RefSeq" id="WP_051052291.1">
    <property type="nucleotide sequence ID" value="NZ_CP068595.1"/>
</dbReference>
<dbReference type="EMBL" id="CP068595">
    <property type="protein sequence ID" value="QQZ59486.1"/>
    <property type="molecule type" value="Genomic_DNA"/>
</dbReference>